<name>A0A2C8F8N7_9BACT</name>
<dbReference type="EMBL" id="LT907975">
    <property type="protein sequence ID" value="SOB58874.1"/>
    <property type="molecule type" value="Genomic_DNA"/>
</dbReference>
<keyword evidence="5" id="KW-0472">Membrane</keyword>
<dbReference type="GO" id="GO:0016020">
    <property type="term" value="C:membrane"/>
    <property type="evidence" value="ECO:0007669"/>
    <property type="project" value="UniProtKB-SubCell"/>
</dbReference>
<comment type="similarity">
    <text evidence="2">Belongs to the LemA family.</text>
</comment>
<evidence type="ECO:0000313" key="7">
    <source>
        <dbReference type="EMBL" id="SOB58874.1"/>
    </source>
</evidence>
<dbReference type="InterPro" id="IPR023353">
    <property type="entry name" value="LemA-like_dom_sf"/>
</dbReference>
<dbReference type="SUPFAM" id="SSF140478">
    <property type="entry name" value="LemA-like"/>
    <property type="match status" value="1"/>
</dbReference>
<dbReference type="KEGG" id="pprf:DPRO_1971"/>
<organism evidence="7 8">
    <name type="scientific">Pseudodesulfovibrio profundus</name>
    <dbReference type="NCBI Taxonomy" id="57320"/>
    <lineage>
        <taxon>Bacteria</taxon>
        <taxon>Pseudomonadati</taxon>
        <taxon>Thermodesulfobacteriota</taxon>
        <taxon>Desulfovibrionia</taxon>
        <taxon>Desulfovibrionales</taxon>
        <taxon>Desulfovibrionaceae</taxon>
    </lineage>
</organism>
<evidence type="ECO:0000256" key="5">
    <source>
        <dbReference type="ARBA" id="ARBA00023136"/>
    </source>
</evidence>
<proteinExistence type="inferred from homology"/>
<keyword evidence="6" id="KW-0175">Coiled coil</keyword>
<reference evidence="8" key="1">
    <citation type="submission" date="2017-09" db="EMBL/GenBank/DDBJ databases">
        <authorList>
            <person name="Regsiter A."/>
            <person name="William W."/>
        </authorList>
    </citation>
    <scope>NUCLEOTIDE SEQUENCE [LARGE SCALE GENOMIC DNA]</scope>
    <source>
        <strain evidence="8">500-1</strain>
    </source>
</reference>
<keyword evidence="4" id="KW-1133">Transmembrane helix</keyword>
<accession>A0A2C8F8N7</accession>
<keyword evidence="3" id="KW-0812">Transmembrane</keyword>
<evidence type="ECO:0000313" key="8">
    <source>
        <dbReference type="Proteomes" id="UP000219215"/>
    </source>
</evidence>
<dbReference type="Gene3D" id="1.20.1440.20">
    <property type="entry name" value="LemA-like domain"/>
    <property type="match status" value="1"/>
</dbReference>
<feature type="coiled-coil region" evidence="6">
    <location>
        <begin position="148"/>
        <end position="175"/>
    </location>
</feature>
<dbReference type="InterPro" id="IPR007156">
    <property type="entry name" value="MamQ_LemA"/>
</dbReference>
<evidence type="ECO:0000256" key="1">
    <source>
        <dbReference type="ARBA" id="ARBA00004167"/>
    </source>
</evidence>
<evidence type="ECO:0000256" key="6">
    <source>
        <dbReference type="SAM" id="Coils"/>
    </source>
</evidence>
<gene>
    <name evidence="7" type="ORF">DPRO_1971</name>
</gene>
<protein>
    <submittedName>
        <fullName evidence="7">LemA family protein</fullName>
    </submittedName>
</protein>
<dbReference type="AlphaFoldDB" id="A0A2C8F8N7"/>
<dbReference type="PANTHER" id="PTHR34478">
    <property type="entry name" value="PROTEIN LEMA"/>
    <property type="match status" value="1"/>
</dbReference>
<dbReference type="Pfam" id="PF04011">
    <property type="entry name" value="LemA"/>
    <property type="match status" value="1"/>
</dbReference>
<dbReference type="Proteomes" id="UP000219215">
    <property type="component" value="Chromosome DPRO"/>
</dbReference>
<evidence type="ECO:0000256" key="3">
    <source>
        <dbReference type="ARBA" id="ARBA00022692"/>
    </source>
</evidence>
<keyword evidence="8" id="KW-1185">Reference proteome</keyword>
<dbReference type="PANTHER" id="PTHR34478:SF2">
    <property type="entry name" value="MEMBRANE PROTEIN"/>
    <property type="match status" value="1"/>
</dbReference>
<comment type="subcellular location">
    <subcellularLocation>
        <location evidence="1">Membrane</location>
        <topology evidence="1">Single-pass membrane protein</topology>
    </subcellularLocation>
</comment>
<sequence length="219" mass="24203">MAGHILCTIMNPQPNLMETTMIKRISLACIAILMTMSLAGCGYNSMQQQEEEVFAAWGNLEASLQRRADLIPNLVETVKAAASHERETLEAVVEARAKATQTKISPDMLGDKEALARFQAAQGGLSSALSRLMVVVERYPDLKANQNYLALQHQLEGTENRINVARQRYNEAVKMFNSSIRSFPNSLTNSVLLNLERKEFFQADPGAKAVPTVDFGNKS</sequence>
<evidence type="ECO:0000256" key="2">
    <source>
        <dbReference type="ARBA" id="ARBA00008854"/>
    </source>
</evidence>
<evidence type="ECO:0000256" key="4">
    <source>
        <dbReference type="ARBA" id="ARBA00022989"/>
    </source>
</evidence>